<dbReference type="Proteomes" id="UP000238274">
    <property type="component" value="Unassembled WGS sequence"/>
</dbReference>
<dbReference type="VEuPathDB" id="FungiDB:PSTT_02953"/>
<sequence>MHSTSSANDPSTEHVVDIPLSWQLLHAATLIIAPPVNPGQLHKHLDNLGQSWQSILSRCSDSIKFAANQLKEIPSSWADRPAEPEHGVCASCDEIWSNQGFFDKWRPCTHNIPVTLPGWVGQPKSDNWFRVIKLENQEAIRCPICLEDLYGGQKLNSATIAATFSTLPVCLDGNTSSLPVLCAGQ</sequence>
<evidence type="ECO:0000313" key="1">
    <source>
        <dbReference type="EMBL" id="POW19437.1"/>
    </source>
</evidence>
<dbReference type="VEuPathDB" id="FungiDB:PSHT_04713"/>
<reference evidence="2" key="2">
    <citation type="journal article" date="2018" name="BMC Genomics">
        <title>Genomic insights into host adaptation between the wheat stripe rust pathogen (Puccinia striiformis f. sp. tritici) and the barley stripe rust pathogen (Puccinia striiformis f. sp. hordei).</title>
        <authorList>
            <person name="Xia C."/>
            <person name="Wang M."/>
            <person name="Yin C."/>
            <person name="Cornejo O.E."/>
            <person name="Hulbert S.H."/>
            <person name="Chen X."/>
        </authorList>
    </citation>
    <scope>NUCLEOTIDE SEQUENCE [LARGE SCALE GENOMIC DNA]</scope>
    <source>
        <strain evidence="2">93TX-2</strain>
    </source>
</reference>
<organism evidence="1 2">
    <name type="scientific">Puccinia striiformis</name>
    <dbReference type="NCBI Taxonomy" id="27350"/>
    <lineage>
        <taxon>Eukaryota</taxon>
        <taxon>Fungi</taxon>
        <taxon>Dikarya</taxon>
        <taxon>Basidiomycota</taxon>
        <taxon>Pucciniomycotina</taxon>
        <taxon>Pucciniomycetes</taxon>
        <taxon>Pucciniales</taxon>
        <taxon>Pucciniaceae</taxon>
        <taxon>Puccinia</taxon>
    </lineage>
</organism>
<proteinExistence type="predicted"/>
<name>A0A2S4WCJ8_9BASI</name>
<dbReference type="AlphaFoldDB" id="A0A2S4WCJ8"/>
<reference evidence="1 2" key="1">
    <citation type="submission" date="2017-12" db="EMBL/GenBank/DDBJ databases">
        <title>Gene loss provides genomic basis for host adaptation in cereal stripe rust fungi.</title>
        <authorList>
            <person name="Xia C."/>
        </authorList>
    </citation>
    <scope>NUCLEOTIDE SEQUENCE [LARGE SCALE GENOMIC DNA]</scope>
    <source>
        <strain evidence="1 2">93TX-2</strain>
    </source>
</reference>
<keyword evidence="2" id="KW-1185">Reference proteome</keyword>
<protein>
    <recommendedName>
        <fullName evidence="3">RING-type domain-containing protein</fullName>
    </recommendedName>
</protein>
<comment type="caution">
    <text evidence="1">The sequence shown here is derived from an EMBL/GenBank/DDBJ whole genome shotgun (WGS) entry which is preliminary data.</text>
</comment>
<accession>A0A2S4WCJ8</accession>
<dbReference type="EMBL" id="PKSM01000049">
    <property type="protein sequence ID" value="POW19437.1"/>
    <property type="molecule type" value="Genomic_DNA"/>
</dbReference>
<evidence type="ECO:0008006" key="3">
    <source>
        <dbReference type="Google" id="ProtNLM"/>
    </source>
</evidence>
<reference evidence="2" key="3">
    <citation type="journal article" date="2018" name="Mol. Plant Microbe Interact.">
        <title>Genome sequence resources for the wheat stripe rust pathogen (Puccinia striiformis f. sp. tritici) and the barley stripe rust pathogen (Puccinia striiformis f. sp. hordei).</title>
        <authorList>
            <person name="Xia C."/>
            <person name="Wang M."/>
            <person name="Yin C."/>
            <person name="Cornejo O.E."/>
            <person name="Hulbert S.H."/>
            <person name="Chen X."/>
        </authorList>
    </citation>
    <scope>NUCLEOTIDE SEQUENCE [LARGE SCALE GENOMIC DNA]</scope>
    <source>
        <strain evidence="2">93TX-2</strain>
    </source>
</reference>
<gene>
    <name evidence="1" type="ORF">PSHT_04713</name>
</gene>
<evidence type="ECO:0000313" key="2">
    <source>
        <dbReference type="Proteomes" id="UP000238274"/>
    </source>
</evidence>